<organism evidence="2 3">
    <name type="scientific">Helicobacter cinaedi</name>
    <dbReference type="NCBI Taxonomy" id="213"/>
    <lineage>
        <taxon>Bacteria</taxon>
        <taxon>Pseudomonadati</taxon>
        <taxon>Campylobacterota</taxon>
        <taxon>Epsilonproteobacteria</taxon>
        <taxon>Campylobacterales</taxon>
        <taxon>Helicobacteraceae</taxon>
        <taxon>Helicobacter</taxon>
    </lineage>
</organism>
<gene>
    <name evidence="2" type="ORF">NCTC12221_01720</name>
</gene>
<feature type="transmembrane region" description="Helical" evidence="1">
    <location>
        <begin position="12"/>
        <end position="32"/>
    </location>
</feature>
<evidence type="ECO:0000313" key="2">
    <source>
        <dbReference type="EMBL" id="STP13642.1"/>
    </source>
</evidence>
<keyword evidence="1" id="KW-1133">Transmembrane helix</keyword>
<reference evidence="2 3" key="1">
    <citation type="submission" date="2018-06" db="EMBL/GenBank/DDBJ databases">
        <authorList>
            <consortium name="Pathogen Informatics"/>
            <person name="Doyle S."/>
        </authorList>
    </citation>
    <scope>NUCLEOTIDE SEQUENCE [LARGE SCALE GENOMIC DNA]</scope>
    <source>
        <strain evidence="2 3">NCTC12221</strain>
    </source>
</reference>
<name>A0A377JY40_9HELI</name>
<sequence length="42" mass="4522">MAKVVVVSEKSAVLGFIINLLGLGFFGFDRFYKGDLSLGLLS</sequence>
<evidence type="ECO:0000313" key="3">
    <source>
        <dbReference type="Proteomes" id="UP000255335"/>
    </source>
</evidence>
<dbReference type="AlphaFoldDB" id="A0A377JY40"/>
<keyword evidence="1" id="KW-0472">Membrane</keyword>
<dbReference type="Proteomes" id="UP000255335">
    <property type="component" value="Unassembled WGS sequence"/>
</dbReference>
<dbReference type="RefSeq" id="WP_258554254.1">
    <property type="nucleotide sequence ID" value="NZ_UGHZ01000003.1"/>
</dbReference>
<evidence type="ECO:0008006" key="4">
    <source>
        <dbReference type="Google" id="ProtNLM"/>
    </source>
</evidence>
<accession>A0A377JY40</accession>
<keyword evidence="1" id="KW-0812">Transmembrane</keyword>
<proteinExistence type="predicted"/>
<protein>
    <recommendedName>
        <fullName evidence="4">TM2 domain-containing protein</fullName>
    </recommendedName>
</protein>
<dbReference type="EMBL" id="UGHZ01000003">
    <property type="protein sequence ID" value="STP13642.1"/>
    <property type="molecule type" value="Genomic_DNA"/>
</dbReference>
<evidence type="ECO:0000256" key="1">
    <source>
        <dbReference type="SAM" id="Phobius"/>
    </source>
</evidence>